<dbReference type="Proteomes" id="UP000051221">
    <property type="component" value="Unassembled WGS sequence"/>
</dbReference>
<evidence type="ECO:0000313" key="7">
    <source>
        <dbReference type="Proteomes" id="UP000051221"/>
    </source>
</evidence>
<evidence type="ECO:0000259" key="4">
    <source>
        <dbReference type="PROSITE" id="PS51077"/>
    </source>
</evidence>
<evidence type="ECO:0000256" key="2">
    <source>
        <dbReference type="ARBA" id="ARBA00023125"/>
    </source>
</evidence>
<evidence type="ECO:0000259" key="5">
    <source>
        <dbReference type="PROSITE" id="PS51078"/>
    </source>
</evidence>
<dbReference type="PROSITE" id="PS51077">
    <property type="entry name" value="HTH_ICLR"/>
    <property type="match status" value="1"/>
</dbReference>
<proteinExistence type="predicted"/>
<keyword evidence="2" id="KW-0238">DNA-binding</keyword>
<dbReference type="InterPro" id="IPR050707">
    <property type="entry name" value="HTH_MetabolicPath_Reg"/>
</dbReference>
<evidence type="ECO:0000256" key="1">
    <source>
        <dbReference type="ARBA" id="ARBA00023015"/>
    </source>
</evidence>
<dbReference type="InterPro" id="IPR005471">
    <property type="entry name" value="Tscrpt_reg_IclR_N"/>
</dbReference>
<accession>A0A0Q2MA20</accession>
<dbReference type="InterPro" id="IPR014757">
    <property type="entry name" value="Tscrpt_reg_IclR_C"/>
</dbReference>
<dbReference type="EMBL" id="LKHS01000017">
    <property type="protein sequence ID" value="KQH84666.1"/>
    <property type="molecule type" value="Genomic_DNA"/>
</dbReference>
<name>A0A0Q2MA20_VIBFU</name>
<keyword evidence="1" id="KW-0805">Transcription regulation</keyword>
<dbReference type="OMA" id="FHRSMVG"/>
<dbReference type="GO" id="GO:0045892">
    <property type="term" value="P:negative regulation of DNA-templated transcription"/>
    <property type="evidence" value="ECO:0007669"/>
    <property type="project" value="TreeGrafter"/>
</dbReference>
<organism evidence="6 7">
    <name type="scientific">Vibrio furnissii</name>
    <dbReference type="NCBI Taxonomy" id="29494"/>
    <lineage>
        <taxon>Bacteria</taxon>
        <taxon>Pseudomonadati</taxon>
        <taxon>Pseudomonadota</taxon>
        <taxon>Gammaproteobacteria</taxon>
        <taxon>Vibrionales</taxon>
        <taxon>Vibrionaceae</taxon>
        <taxon>Vibrio</taxon>
    </lineage>
</organism>
<dbReference type="PROSITE" id="PS51078">
    <property type="entry name" value="ICLR_ED"/>
    <property type="match status" value="1"/>
</dbReference>
<dbReference type="FunCoup" id="A0A0Q2MA20">
    <property type="interactions" value="27"/>
</dbReference>
<dbReference type="Gene3D" id="1.10.10.10">
    <property type="entry name" value="Winged helix-like DNA-binding domain superfamily/Winged helix DNA-binding domain"/>
    <property type="match status" value="1"/>
</dbReference>
<sequence>MTQPSADYKTVRGLTRGLYLLNVLNRLDGGATVRQLSELTGIHRTTVKRLLETLKGEGYVRYSLSDDSFRLTMKVRELSEGFRDEQWISALAAPLLGGLLENVVWPTDITTLDVDAMVVRETTHRFSRLSFHRAMVGRRLPILLTACGLTYLAFCPENERDNIIALLAQRDDAAYQLAREPEKLAKLLQTIRDKGYGENNQSWQQENKIAAIAVPINDEDRIIGCLNLVYIAKAMTIEQAAERYLPALQSVAKQIESGVAENTIRFGHPHIH</sequence>
<dbReference type="GeneID" id="50535510"/>
<comment type="caution">
    <text evidence="6">The sequence shown here is derived from an EMBL/GenBank/DDBJ whole genome shotgun (WGS) entry which is preliminary data.</text>
</comment>
<dbReference type="GO" id="GO:0003700">
    <property type="term" value="F:DNA-binding transcription factor activity"/>
    <property type="evidence" value="ECO:0007669"/>
    <property type="project" value="TreeGrafter"/>
</dbReference>
<dbReference type="InParanoid" id="A0A0Q2MA20"/>
<dbReference type="Gene3D" id="3.30.450.40">
    <property type="match status" value="1"/>
</dbReference>
<dbReference type="AlphaFoldDB" id="A0A0Q2MA20"/>
<dbReference type="Pfam" id="PF01614">
    <property type="entry name" value="IclR_C"/>
    <property type="match status" value="1"/>
</dbReference>
<dbReference type="OrthoDB" id="9807558at2"/>
<evidence type="ECO:0000313" key="6">
    <source>
        <dbReference type="EMBL" id="KQH84666.1"/>
    </source>
</evidence>
<dbReference type="NCBIfam" id="NF007341">
    <property type="entry name" value="PRK09834.1-3"/>
    <property type="match status" value="1"/>
</dbReference>
<protein>
    <submittedName>
        <fullName evidence="6">Transcriptional regulator</fullName>
    </submittedName>
</protein>
<evidence type="ECO:0000256" key="3">
    <source>
        <dbReference type="ARBA" id="ARBA00023163"/>
    </source>
</evidence>
<dbReference type="SUPFAM" id="SSF46785">
    <property type="entry name" value="Winged helix' DNA-binding domain"/>
    <property type="match status" value="1"/>
</dbReference>
<feature type="domain" description="IclR-ED" evidence="5">
    <location>
        <begin position="74"/>
        <end position="261"/>
    </location>
</feature>
<keyword evidence="3" id="KW-0804">Transcription</keyword>
<dbReference type="InterPro" id="IPR036390">
    <property type="entry name" value="WH_DNA-bd_sf"/>
</dbReference>
<dbReference type="GO" id="GO:0003677">
    <property type="term" value="F:DNA binding"/>
    <property type="evidence" value="ECO:0007669"/>
    <property type="project" value="UniProtKB-KW"/>
</dbReference>
<dbReference type="Pfam" id="PF09339">
    <property type="entry name" value="HTH_IclR"/>
    <property type="match status" value="1"/>
</dbReference>
<dbReference type="InterPro" id="IPR029016">
    <property type="entry name" value="GAF-like_dom_sf"/>
</dbReference>
<dbReference type="SMART" id="SM00346">
    <property type="entry name" value="HTH_ICLR"/>
    <property type="match status" value="1"/>
</dbReference>
<gene>
    <name evidence="6" type="ORF">AMR76_16990</name>
</gene>
<keyword evidence="7" id="KW-1185">Reference proteome</keyword>
<feature type="domain" description="HTH iclR-type" evidence="4">
    <location>
        <begin position="11"/>
        <end position="73"/>
    </location>
</feature>
<dbReference type="InterPro" id="IPR036388">
    <property type="entry name" value="WH-like_DNA-bd_sf"/>
</dbReference>
<dbReference type="PANTHER" id="PTHR30136">
    <property type="entry name" value="HELIX-TURN-HELIX TRANSCRIPTIONAL REGULATOR, ICLR FAMILY"/>
    <property type="match status" value="1"/>
</dbReference>
<dbReference type="RefSeq" id="WP_004726037.1">
    <property type="nucleotide sequence ID" value="NZ_CABLCD010000013.1"/>
</dbReference>
<reference evidence="6 7" key="1">
    <citation type="submission" date="2015-08" db="EMBL/GenBank/DDBJ databases">
        <title>Antibacterial properties of a collection of Vibrionaceae strains.</title>
        <authorList>
            <person name="Giubergia S."/>
        </authorList>
    </citation>
    <scope>NUCLEOTIDE SEQUENCE [LARGE SCALE GENOMIC DNA]</scope>
    <source>
        <strain evidence="6 7">S0821</strain>
    </source>
</reference>
<dbReference type="PANTHER" id="PTHR30136:SF23">
    <property type="entry name" value="DNA-BINDING TRANSCRIPTIONAL ACTIVATOR MHPR"/>
    <property type="match status" value="1"/>
</dbReference>
<dbReference type="SUPFAM" id="SSF55781">
    <property type="entry name" value="GAF domain-like"/>
    <property type="match status" value="1"/>
</dbReference>